<comment type="caution">
    <text evidence="1">The sequence shown here is derived from an EMBL/GenBank/DDBJ whole genome shotgun (WGS) entry which is preliminary data.</text>
</comment>
<evidence type="ECO:0000313" key="1">
    <source>
        <dbReference type="EMBL" id="PIT67806.1"/>
    </source>
</evidence>
<feature type="non-terminal residue" evidence="1">
    <location>
        <position position="1"/>
    </location>
</feature>
<protein>
    <submittedName>
        <fullName evidence="1">Phage tail protein</fullName>
    </submittedName>
</protein>
<reference evidence="1 2" key="1">
    <citation type="submission" date="2017-06" db="EMBL/GenBank/DDBJ databases">
        <title>Draft genome of Bartonella tribocorum strain L103, isolated from a rodent in Laos.</title>
        <authorList>
            <person name="Hadjadj L."/>
            <person name="Jiyipong T."/>
            <person name="Morand S."/>
            <person name="Diene S.M."/>
            <person name="Rolain J.-M."/>
        </authorList>
    </citation>
    <scope>NUCLEOTIDE SEQUENCE [LARGE SCALE GENOMIC DNA]</scope>
    <source>
        <strain evidence="1 2">L103</strain>
    </source>
</reference>
<dbReference type="Proteomes" id="UP000229839">
    <property type="component" value="Unassembled WGS sequence"/>
</dbReference>
<sequence>PRGLKVILPEFVSREKNSVVKRLWD</sequence>
<accession>A0A2N9Y7X3</accession>
<dbReference type="EMBL" id="NJGE01000055">
    <property type="protein sequence ID" value="PIT67806.1"/>
    <property type="molecule type" value="Genomic_DNA"/>
</dbReference>
<gene>
    <name evidence="1" type="ORF">CER18_09520</name>
</gene>
<evidence type="ECO:0000313" key="2">
    <source>
        <dbReference type="Proteomes" id="UP000229839"/>
    </source>
</evidence>
<organism evidence="1 2">
    <name type="scientific">Bartonella tribocorum</name>
    <dbReference type="NCBI Taxonomy" id="85701"/>
    <lineage>
        <taxon>Bacteria</taxon>
        <taxon>Pseudomonadati</taxon>
        <taxon>Pseudomonadota</taxon>
        <taxon>Alphaproteobacteria</taxon>
        <taxon>Hyphomicrobiales</taxon>
        <taxon>Bartonellaceae</taxon>
        <taxon>Bartonella</taxon>
    </lineage>
</organism>
<name>A0A2N9Y7X3_9HYPH</name>
<proteinExistence type="predicted"/>
<dbReference type="AlphaFoldDB" id="A0A2N9Y7X3"/>